<evidence type="ECO:0000256" key="1">
    <source>
        <dbReference type="ARBA" id="ARBA00004651"/>
    </source>
</evidence>
<dbReference type="PANTHER" id="PTHR43005:SF1">
    <property type="entry name" value="SPERMIDINE_PUTRESCINE TRANSPORT SYSTEM PERMEASE PROTEIN"/>
    <property type="match status" value="1"/>
</dbReference>
<evidence type="ECO:0000256" key="7">
    <source>
        <dbReference type="RuleBase" id="RU363032"/>
    </source>
</evidence>
<keyword evidence="3" id="KW-1003">Cell membrane</keyword>
<evidence type="ECO:0000313" key="10">
    <source>
        <dbReference type="Proteomes" id="UP000649604"/>
    </source>
</evidence>
<protein>
    <submittedName>
        <fullName evidence="9">ABC transporter permease subunit</fullName>
    </submittedName>
</protein>
<feature type="non-terminal residue" evidence="9">
    <location>
        <position position="249"/>
    </location>
</feature>
<sequence length="249" mass="27957">MTQKQRATVLVLPTVIVLAVIVIFPMLFSLYVAVMGYDIRIPEHPFVGLGNFKNLLRQSEFYNSVYVTGTMVIVELVAELALGLVLALLLLQLPRARQLFQPLLLIPMMVMPVVIGYVGRLLFEVRSGPINYFLNLVGIESLQWHSSADLALLTVLILRVWQWTPFVMAVLLAGLLSMPIEPYESAKVDGANSWQIFTHLTLPMLKSVITLIVIMRTLEIIQTFDIIYVLTMGGPGSRTMTISLYTYLT</sequence>
<proteinExistence type="inferred from homology"/>
<evidence type="ECO:0000259" key="8">
    <source>
        <dbReference type="PROSITE" id="PS50928"/>
    </source>
</evidence>
<dbReference type="AlphaFoldDB" id="A0A9D5Q705"/>
<evidence type="ECO:0000256" key="4">
    <source>
        <dbReference type="ARBA" id="ARBA00022692"/>
    </source>
</evidence>
<keyword evidence="2 7" id="KW-0813">Transport</keyword>
<accession>A0A9D5Q705</accession>
<dbReference type="InterPro" id="IPR000515">
    <property type="entry name" value="MetI-like"/>
</dbReference>
<keyword evidence="5 7" id="KW-1133">Transmembrane helix</keyword>
<comment type="subcellular location">
    <subcellularLocation>
        <location evidence="1 7">Cell membrane</location>
        <topology evidence="1 7">Multi-pass membrane protein</topology>
    </subcellularLocation>
</comment>
<comment type="similarity">
    <text evidence="7">Belongs to the binding-protein-dependent transport system permease family.</text>
</comment>
<gene>
    <name evidence="9" type="ORF">GF339_17650</name>
</gene>
<evidence type="ECO:0000256" key="3">
    <source>
        <dbReference type="ARBA" id="ARBA00022475"/>
    </source>
</evidence>
<feature type="transmembrane region" description="Helical" evidence="7">
    <location>
        <begin position="7"/>
        <end position="34"/>
    </location>
</feature>
<reference evidence="9" key="1">
    <citation type="submission" date="2019-11" db="EMBL/GenBank/DDBJ databases">
        <title>Microbial mats filling the niche in hypersaline microbial mats.</title>
        <authorList>
            <person name="Wong H.L."/>
            <person name="Macleod F.I."/>
            <person name="White R.A. III"/>
            <person name="Burns B.P."/>
        </authorList>
    </citation>
    <scope>NUCLEOTIDE SEQUENCE</scope>
    <source>
        <strain evidence="9">Rbin_158</strain>
    </source>
</reference>
<feature type="transmembrane region" description="Helical" evidence="7">
    <location>
        <begin position="150"/>
        <end position="176"/>
    </location>
</feature>
<name>A0A9D5Q705_9BACT</name>
<comment type="caution">
    <text evidence="9">The sequence shown here is derived from an EMBL/GenBank/DDBJ whole genome shotgun (WGS) entry which is preliminary data.</text>
</comment>
<dbReference type="EMBL" id="WJJP01000577">
    <property type="protein sequence ID" value="MBD3326414.1"/>
    <property type="molecule type" value="Genomic_DNA"/>
</dbReference>
<keyword evidence="6 7" id="KW-0472">Membrane</keyword>
<dbReference type="InterPro" id="IPR035906">
    <property type="entry name" value="MetI-like_sf"/>
</dbReference>
<keyword evidence="4 7" id="KW-0812">Transmembrane</keyword>
<dbReference type="SUPFAM" id="SSF161098">
    <property type="entry name" value="MetI-like"/>
    <property type="match status" value="1"/>
</dbReference>
<dbReference type="Pfam" id="PF00528">
    <property type="entry name" value="BPD_transp_1"/>
    <property type="match status" value="1"/>
</dbReference>
<feature type="transmembrane region" description="Helical" evidence="7">
    <location>
        <begin position="103"/>
        <end position="123"/>
    </location>
</feature>
<evidence type="ECO:0000256" key="2">
    <source>
        <dbReference type="ARBA" id="ARBA00022448"/>
    </source>
</evidence>
<evidence type="ECO:0000256" key="6">
    <source>
        <dbReference type="ARBA" id="ARBA00023136"/>
    </source>
</evidence>
<dbReference type="Gene3D" id="1.10.3720.10">
    <property type="entry name" value="MetI-like"/>
    <property type="match status" value="1"/>
</dbReference>
<feature type="transmembrane region" description="Helical" evidence="7">
    <location>
        <begin position="65"/>
        <end position="91"/>
    </location>
</feature>
<feature type="domain" description="ABC transmembrane type-1" evidence="8">
    <location>
        <begin position="61"/>
        <end position="249"/>
    </location>
</feature>
<dbReference type="GO" id="GO:0005886">
    <property type="term" value="C:plasma membrane"/>
    <property type="evidence" value="ECO:0007669"/>
    <property type="project" value="UniProtKB-SubCell"/>
</dbReference>
<dbReference type="CDD" id="cd06261">
    <property type="entry name" value="TM_PBP2"/>
    <property type="match status" value="1"/>
</dbReference>
<dbReference type="Proteomes" id="UP000649604">
    <property type="component" value="Unassembled WGS sequence"/>
</dbReference>
<evidence type="ECO:0000256" key="5">
    <source>
        <dbReference type="ARBA" id="ARBA00022989"/>
    </source>
</evidence>
<dbReference type="PANTHER" id="PTHR43005">
    <property type="entry name" value="BLR7065 PROTEIN"/>
    <property type="match status" value="1"/>
</dbReference>
<organism evidence="9 10">
    <name type="scientific">candidate division KSB3 bacterium</name>
    <dbReference type="NCBI Taxonomy" id="2044937"/>
    <lineage>
        <taxon>Bacteria</taxon>
        <taxon>candidate division KSB3</taxon>
    </lineage>
</organism>
<dbReference type="PROSITE" id="PS50928">
    <property type="entry name" value="ABC_TM1"/>
    <property type="match status" value="1"/>
</dbReference>
<evidence type="ECO:0000313" key="9">
    <source>
        <dbReference type="EMBL" id="MBD3326414.1"/>
    </source>
</evidence>
<dbReference type="GO" id="GO:0055085">
    <property type="term" value="P:transmembrane transport"/>
    <property type="evidence" value="ECO:0007669"/>
    <property type="project" value="InterPro"/>
</dbReference>